<dbReference type="GeneID" id="20211247"/>
<dbReference type="SUPFAM" id="SSF50129">
    <property type="entry name" value="GroES-like"/>
    <property type="match status" value="1"/>
</dbReference>
<dbReference type="PANTHER" id="PTHR44461">
    <property type="entry name" value="QUINONE OXIDOREDUCTASE-LIKE PROTEIN 1"/>
    <property type="match status" value="1"/>
</dbReference>
<reference evidence="3" key="1">
    <citation type="submission" date="2012-12" db="EMBL/GenBank/DDBJ databases">
        <authorList>
            <person name="Hellsten U."/>
            <person name="Grimwood J."/>
            <person name="Chapman J.A."/>
            <person name="Shapiro H."/>
            <person name="Aerts A."/>
            <person name="Otillar R.P."/>
            <person name="Terry A.Y."/>
            <person name="Boore J.L."/>
            <person name="Simakov O."/>
            <person name="Marletaz F."/>
            <person name="Cho S.-J."/>
            <person name="Edsinger-Gonzales E."/>
            <person name="Havlak P."/>
            <person name="Kuo D.-H."/>
            <person name="Larsson T."/>
            <person name="Lv J."/>
            <person name="Arendt D."/>
            <person name="Savage R."/>
            <person name="Osoegawa K."/>
            <person name="de Jong P."/>
            <person name="Lindberg D.R."/>
            <person name="Seaver E.C."/>
            <person name="Weisblat D.A."/>
            <person name="Putnam N.H."/>
            <person name="Grigoriev I.V."/>
            <person name="Rokhsar D.S."/>
        </authorList>
    </citation>
    <scope>NUCLEOTIDE SEQUENCE</scope>
</reference>
<evidence type="ECO:0000313" key="2">
    <source>
        <dbReference type="EnsemblMetazoa" id="HelroP189358"/>
    </source>
</evidence>
<dbReference type="AlphaFoldDB" id="T1FR00"/>
<evidence type="ECO:0000313" key="1">
    <source>
        <dbReference type="EMBL" id="ESN94151.1"/>
    </source>
</evidence>
<dbReference type="InterPro" id="IPR036291">
    <property type="entry name" value="NAD(P)-bd_dom_sf"/>
</dbReference>
<protein>
    <recommendedName>
        <fullName evidence="4">Enoyl reductase (ER) domain-containing protein</fullName>
    </recommendedName>
</protein>
<accession>T1FR00</accession>
<dbReference type="STRING" id="6412.T1FR00"/>
<dbReference type="KEGG" id="hro:HELRODRAFT_189358"/>
<dbReference type="Gene3D" id="3.40.50.720">
    <property type="entry name" value="NAD(P)-binding Rossmann-like Domain"/>
    <property type="match status" value="1"/>
</dbReference>
<organism evidence="2 3">
    <name type="scientific">Helobdella robusta</name>
    <name type="common">Californian leech</name>
    <dbReference type="NCBI Taxonomy" id="6412"/>
    <lineage>
        <taxon>Eukaryota</taxon>
        <taxon>Metazoa</taxon>
        <taxon>Spiralia</taxon>
        <taxon>Lophotrochozoa</taxon>
        <taxon>Annelida</taxon>
        <taxon>Clitellata</taxon>
        <taxon>Hirudinea</taxon>
        <taxon>Rhynchobdellida</taxon>
        <taxon>Glossiphoniidae</taxon>
        <taxon>Helobdella</taxon>
    </lineage>
</organism>
<gene>
    <name evidence="2" type="primary">20211247</name>
    <name evidence="1" type="ORF">HELRODRAFT_189358</name>
</gene>
<dbReference type="SUPFAM" id="SSF51735">
    <property type="entry name" value="NAD(P)-binding Rossmann-fold domains"/>
    <property type="match status" value="1"/>
</dbReference>
<dbReference type="eggNOG" id="KOG1198">
    <property type="taxonomic scope" value="Eukaryota"/>
</dbReference>
<sequence>MRSILCECKDGNFDYVFSSQNEERNDFKVGQKEVAIKVVACYLARQHSDVLVKLFSKKGQSSFSPAMCVSGCVLQIGSMVSCLKVNNRVVASIPLDSQPHGRADVCVVNEIYVVDLAADVDDRQAVLLMSEGVKAYTALHYLAALKANDRLVLCDASSSFGCLLLQLAKLWKANVTAIVSKKADKNFLQSLSHPPDCIVDMESHAEAGATNLVSMLMDATGQLGADIIVDNGVRLFSSEKDSLAGKDDLSSWKPLKQEIISSLSVGGRWVTSNPLLQIDPVDSMQLYLKQASVGYLFDQAWTLSSCKLGKWICIVKDLLGKVQAGSIQHPACAPQPVAFSDLKKLEVSKADAIICMEI</sequence>
<dbReference type="EMBL" id="KB097571">
    <property type="protein sequence ID" value="ESN94151.1"/>
    <property type="molecule type" value="Genomic_DNA"/>
</dbReference>
<dbReference type="PANTHER" id="PTHR44461:SF1">
    <property type="entry name" value="QUINONE OXIDOREDUCTASE-LIKE PROTEIN 1"/>
    <property type="match status" value="1"/>
</dbReference>
<reference evidence="1 3" key="2">
    <citation type="journal article" date="2013" name="Nature">
        <title>Insights into bilaterian evolution from three spiralian genomes.</title>
        <authorList>
            <person name="Simakov O."/>
            <person name="Marletaz F."/>
            <person name="Cho S.J."/>
            <person name="Edsinger-Gonzales E."/>
            <person name="Havlak P."/>
            <person name="Hellsten U."/>
            <person name="Kuo D.H."/>
            <person name="Larsson T."/>
            <person name="Lv J."/>
            <person name="Arendt D."/>
            <person name="Savage R."/>
            <person name="Osoegawa K."/>
            <person name="de Jong P."/>
            <person name="Grimwood J."/>
            <person name="Chapman J.A."/>
            <person name="Shapiro H."/>
            <person name="Aerts A."/>
            <person name="Otillar R.P."/>
            <person name="Terry A.Y."/>
            <person name="Boore J.L."/>
            <person name="Grigoriev I.V."/>
            <person name="Lindberg D.R."/>
            <person name="Seaver E.C."/>
            <person name="Weisblat D.A."/>
            <person name="Putnam N.H."/>
            <person name="Rokhsar D.S."/>
        </authorList>
    </citation>
    <scope>NUCLEOTIDE SEQUENCE</scope>
</reference>
<dbReference type="RefSeq" id="XP_009027272.1">
    <property type="nucleotide sequence ID" value="XM_009029024.1"/>
</dbReference>
<dbReference type="Gene3D" id="3.90.180.10">
    <property type="entry name" value="Medium-chain alcohol dehydrogenases, catalytic domain"/>
    <property type="match status" value="1"/>
</dbReference>
<dbReference type="OrthoDB" id="3509362at2759"/>
<dbReference type="EnsemblMetazoa" id="HelroT189358">
    <property type="protein sequence ID" value="HelroP189358"/>
    <property type="gene ID" value="HelroG189358"/>
</dbReference>
<dbReference type="HOGENOM" id="CLU_068263_0_0_1"/>
<dbReference type="CTD" id="20211247"/>
<dbReference type="Proteomes" id="UP000015101">
    <property type="component" value="Unassembled WGS sequence"/>
</dbReference>
<name>T1FR00_HELRO</name>
<dbReference type="OMA" id="FCKISAY"/>
<evidence type="ECO:0000313" key="3">
    <source>
        <dbReference type="Proteomes" id="UP000015101"/>
    </source>
</evidence>
<reference evidence="2" key="3">
    <citation type="submission" date="2015-06" db="UniProtKB">
        <authorList>
            <consortium name="EnsemblMetazoa"/>
        </authorList>
    </citation>
    <scope>IDENTIFICATION</scope>
</reference>
<proteinExistence type="predicted"/>
<dbReference type="EMBL" id="AMQM01001499">
    <property type="status" value="NOT_ANNOTATED_CDS"/>
    <property type="molecule type" value="Genomic_DNA"/>
</dbReference>
<dbReference type="InParanoid" id="T1FR00"/>
<keyword evidence="3" id="KW-1185">Reference proteome</keyword>
<dbReference type="InterPro" id="IPR042633">
    <property type="entry name" value="CRYZL1"/>
</dbReference>
<dbReference type="InterPro" id="IPR011032">
    <property type="entry name" value="GroES-like_sf"/>
</dbReference>
<evidence type="ECO:0008006" key="4">
    <source>
        <dbReference type="Google" id="ProtNLM"/>
    </source>
</evidence>